<organism evidence="2 3">
    <name type="scientific">Cucurbitaria berberidis CBS 394.84</name>
    <dbReference type="NCBI Taxonomy" id="1168544"/>
    <lineage>
        <taxon>Eukaryota</taxon>
        <taxon>Fungi</taxon>
        <taxon>Dikarya</taxon>
        <taxon>Ascomycota</taxon>
        <taxon>Pezizomycotina</taxon>
        <taxon>Dothideomycetes</taxon>
        <taxon>Pleosporomycetidae</taxon>
        <taxon>Pleosporales</taxon>
        <taxon>Pleosporineae</taxon>
        <taxon>Cucurbitariaceae</taxon>
        <taxon>Cucurbitaria</taxon>
    </lineage>
</organism>
<feature type="compositionally biased region" description="Low complexity" evidence="1">
    <location>
        <begin position="19"/>
        <end position="30"/>
    </location>
</feature>
<comment type="caution">
    <text evidence="2">The sequence shown here is derived from an EMBL/GenBank/DDBJ whole genome shotgun (WGS) entry which is preliminary data.</text>
</comment>
<keyword evidence="3" id="KW-1185">Reference proteome</keyword>
<proteinExistence type="predicted"/>
<protein>
    <submittedName>
        <fullName evidence="2">Uncharacterized protein</fullName>
    </submittedName>
</protein>
<evidence type="ECO:0000313" key="2">
    <source>
        <dbReference type="EMBL" id="KAF1845946.1"/>
    </source>
</evidence>
<dbReference type="GeneID" id="63853299"/>
<dbReference type="RefSeq" id="XP_040788509.1">
    <property type="nucleotide sequence ID" value="XM_040936048.1"/>
</dbReference>
<evidence type="ECO:0000256" key="1">
    <source>
        <dbReference type="SAM" id="MobiDB-lite"/>
    </source>
</evidence>
<sequence>MSLEQFSKLSLGDAMVTTRAGTAKAARASRSLQDPDHDHPLPSIESSPPVSPTPSLVISTNNLQYNVSAFDSDLRRRAKRGLEENEIRMKYCAVSDDEHSPEGTKYFYIDDDITVAMGGKLRRPRCDQIMSTVPESIQEQPLELSPDGSMIQDVKPAEILDDKSLASIATDLKWVMRDEDLPEDDDDTRDAVITMLSVFEPQDALPGEFKYPESPLTSERSKKYQEFADLFTQYATRDPGLYLQVRKIIDPDFQTRVFFEKIDTRVNLTFNALDEYITHGPTNASPEALRFDIPSCAKKLRALVKAIADFYQEQIDDERDARDVAVRAAAALVTILDRVTDRNVNAYADITWGMEAPSDAAETNLFIALVEGTAAGGAAPFVLSALMALPQDDVHRNHWETLQSIEQKLDHPHTPPEYMTAFRKVVYESRKRAASEVREGESKRAMQE</sequence>
<reference evidence="2" key="1">
    <citation type="submission" date="2020-01" db="EMBL/GenBank/DDBJ databases">
        <authorList>
            <consortium name="DOE Joint Genome Institute"/>
            <person name="Haridas S."/>
            <person name="Albert R."/>
            <person name="Binder M."/>
            <person name="Bloem J."/>
            <person name="Labutti K."/>
            <person name="Salamov A."/>
            <person name="Andreopoulos B."/>
            <person name="Baker S.E."/>
            <person name="Barry K."/>
            <person name="Bills G."/>
            <person name="Bluhm B.H."/>
            <person name="Cannon C."/>
            <person name="Castanera R."/>
            <person name="Culley D.E."/>
            <person name="Daum C."/>
            <person name="Ezra D."/>
            <person name="Gonzalez J.B."/>
            <person name="Henrissat B."/>
            <person name="Kuo A."/>
            <person name="Liang C."/>
            <person name="Lipzen A."/>
            <person name="Lutzoni F."/>
            <person name="Magnuson J."/>
            <person name="Mondo S."/>
            <person name="Nolan M."/>
            <person name="Ohm R."/>
            <person name="Pangilinan J."/>
            <person name="Park H.-J."/>
            <person name="Ramirez L."/>
            <person name="Alfaro M."/>
            <person name="Sun H."/>
            <person name="Tritt A."/>
            <person name="Yoshinaga Y."/>
            <person name="Zwiers L.-H."/>
            <person name="Turgeon B.G."/>
            <person name="Goodwin S.B."/>
            <person name="Spatafora J.W."/>
            <person name="Crous P.W."/>
            <person name="Grigoriev I.V."/>
        </authorList>
    </citation>
    <scope>NUCLEOTIDE SEQUENCE</scope>
    <source>
        <strain evidence="2">CBS 394.84</strain>
    </source>
</reference>
<feature type="compositionally biased region" description="Low complexity" evidence="1">
    <location>
        <begin position="41"/>
        <end position="54"/>
    </location>
</feature>
<dbReference type="Proteomes" id="UP000800039">
    <property type="component" value="Unassembled WGS sequence"/>
</dbReference>
<dbReference type="EMBL" id="ML976616">
    <property type="protein sequence ID" value="KAF1845946.1"/>
    <property type="molecule type" value="Genomic_DNA"/>
</dbReference>
<dbReference type="AlphaFoldDB" id="A0A9P4L8C8"/>
<evidence type="ECO:0000313" key="3">
    <source>
        <dbReference type="Proteomes" id="UP000800039"/>
    </source>
</evidence>
<accession>A0A9P4L8C8</accession>
<name>A0A9P4L8C8_9PLEO</name>
<gene>
    <name evidence="2" type="ORF">K460DRAFT_395479</name>
</gene>
<dbReference type="OrthoDB" id="5387895at2759"/>
<feature type="region of interest" description="Disordered" evidence="1">
    <location>
        <begin position="19"/>
        <end position="54"/>
    </location>
</feature>